<organism evidence="11 12">
    <name type="scientific">Rhodopirellula sallentina SM41</name>
    <dbReference type="NCBI Taxonomy" id="1263870"/>
    <lineage>
        <taxon>Bacteria</taxon>
        <taxon>Pseudomonadati</taxon>
        <taxon>Planctomycetota</taxon>
        <taxon>Planctomycetia</taxon>
        <taxon>Pirellulales</taxon>
        <taxon>Pirellulaceae</taxon>
        <taxon>Rhodopirellula</taxon>
    </lineage>
</organism>
<gene>
    <name evidence="11" type="ORF">RSSM_00465</name>
</gene>
<feature type="transmembrane region" description="Helical" evidence="9">
    <location>
        <begin position="63"/>
        <end position="89"/>
    </location>
</feature>
<dbReference type="NCBIfam" id="TIGR03025">
    <property type="entry name" value="EPS_sugtrans"/>
    <property type="match status" value="1"/>
</dbReference>
<keyword evidence="8 9" id="KW-0472">Membrane</keyword>
<keyword evidence="12" id="KW-1185">Reference proteome</keyword>
<keyword evidence="6 9" id="KW-0812">Transmembrane</keyword>
<evidence type="ECO:0000256" key="4">
    <source>
        <dbReference type="ARBA" id="ARBA00022475"/>
    </source>
</evidence>
<feature type="transmembrane region" description="Helical" evidence="9">
    <location>
        <begin position="95"/>
        <end position="115"/>
    </location>
</feature>
<comment type="similarity">
    <text evidence="3">Belongs to the bacterial sugar transferase family.</text>
</comment>
<dbReference type="EMBL" id="ANOH01000045">
    <property type="protein sequence ID" value="EMI58105.1"/>
    <property type="molecule type" value="Genomic_DNA"/>
</dbReference>
<dbReference type="GO" id="GO:0016780">
    <property type="term" value="F:phosphotransferase activity, for other substituted phosphate groups"/>
    <property type="evidence" value="ECO:0007669"/>
    <property type="project" value="TreeGrafter"/>
</dbReference>
<dbReference type="InterPro" id="IPR003362">
    <property type="entry name" value="Bact_transf"/>
</dbReference>
<dbReference type="AlphaFoldDB" id="M5U9K9"/>
<keyword evidence="5 11" id="KW-0808">Transferase</keyword>
<dbReference type="GO" id="GO:0005886">
    <property type="term" value="C:plasma membrane"/>
    <property type="evidence" value="ECO:0007669"/>
    <property type="project" value="UniProtKB-SubCell"/>
</dbReference>
<evidence type="ECO:0000256" key="9">
    <source>
        <dbReference type="SAM" id="Phobius"/>
    </source>
</evidence>
<evidence type="ECO:0000259" key="10">
    <source>
        <dbReference type="Pfam" id="PF02397"/>
    </source>
</evidence>
<dbReference type="Pfam" id="PF02397">
    <property type="entry name" value="Bac_transf"/>
    <property type="match status" value="1"/>
</dbReference>
<comment type="caution">
    <text evidence="11">The sequence shown here is derived from an EMBL/GenBank/DDBJ whole genome shotgun (WGS) entry which is preliminary data.</text>
</comment>
<feature type="transmembrane region" description="Helical" evidence="9">
    <location>
        <begin position="127"/>
        <end position="145"/>
    </location>
</feature>
<keyword evidence="7 9" id="KW-1133">Transmembrane helix</keyword>
<evidence type="ECO:0000256" key="7">
    <source>
        <dbReference type="ARBA" id="ARBA00022989"/>
    </source>
</evidence>
<name>M5U9K9_9BACT</name>
<evidence type="ECO:0000313" key="11">
    <source>
        <dbReference type="EMBL" id="EMI58105.1"/>
    </source>
</evidence>
<protein>
    <submittedName>
        <fullName evidence="11">Exopolysaccharide biosynthesis polyprenyl glycosylphosphotransferase</fullName>
        <ecNumber evidence="11">2.-.-.-</ecNumber>
    </submittedName>
</protein>
<feature type="transmembrane region" description="Helical" evidence="9">
    <location>
        <begin position="151"/>
        <end position="171"/>
    </location>
</feature>
<dbReference type="EC" id="2.-.-.-" evidence="11"/>
<feature type="domain" description="Bacterial sugar transferase" evidence="10">
    <location>
        <begin position="324"/>
        <end position="521"/>
    </location>
</feature>
<feature type="transmembrane region" description="Helical" evidence="9">
    <location>
        <begin position="329"/>
        <end position="350"/>
    </location>
</feature>
<dbReference type="PATRIC" id="fig|1263870.3.peg.508"/>
<evidence type="ECO:0000256" key="1">
    <source>
        <dbReference type="ARBA" id="ARBA00004141"/>
    </source>
</evidence>
<evidence type="ECO:0000256" key="3">
    <source>
        <dbReference type="ARBA" id="ARBA00006464"/>
    </source>
</evidence>
<dbReference type="Proteomes" id="UP000011885">
    <property type="component" value="Unassembled WGS sequence"/>
</dbReference>
<evidence type="ECO:0000313" key="12">
    <source>
        <dbReference type="Proteomes" id="UP000011885"/>
    </source>
</evidence>
<evidence type="ECO:0000256" key="6">
    <source>
        <dbReference type="ARBA" id="ARBA00022692"/>
    </source>
</evidence>
<dbReference type="PANTHER" id="PTHR30576:SF4">
    <property type="entry name" value="UNDECAPRENYL-PHOSPHATE GALACTOSE PHOSPHOTRANSFERASE"/>
    <property type="match status" value="1"/>
</dbReference>
<keyword evidence="4" id="KW-1003">Cell membrane</keyword>
<evidence type="ECO:0000256" key="2">
    <source>
        <dbReference type="ARBA" id="ARBA00004236"/>
    </source>
</evidence>
<comment type="subcellular location">
    <subcellularLocation>
        <location evidence="2">Cell membrane</location>
    </subcellularLocation>
    <subcellularLocation>
        <location evidence="1">Membrane</location>
        <topology evidence="1">Multi-pass membrane protein</topology>
    </subcellularLocation>
</comment>
<dbReference type="PANTHER" id="PTHR30576">
    <property type="entry name" value="COLANIC BIOSYNTHESIS UDP-GLUCOSE LIPID CARRIER TRANSFERASE"/>
    <property type="match status" value="1"/>
</dbReference>
<accession>M5U9K9</accession>
<evidence type="ECO:0000256" key="8">
    <source>
        <dbReference type="ARBA" id="ARBA00023136"/>
    </source>
</evidence>
<proteinExistence type="inferred from homology"/>
<reference evidence="11 12" key="1">
    <citation type="journal article" date="2013" name="Mar. Genomics">
        <title>Expression of sulfatases in Rhodopirellula baltica and the diversity of sulfatases in the genus Rhodopirellula.</title>
        <authorList>
            <person name="Wegner C.E."/>
            <person name="Richter-Heitmann T."/>
            <person name="Klindworth A."/>
            <person name="Klockow C."/>
            <person name="Richter M."/>
            <person name="Achstetter T."/>
            <person name="Glockner F.O."/>
            <person name="Harder J."/>
        </authorList>
    </citation>
    <scope>NUCLEOTIDE SEQUENCE [LARGE SCALE GENOMIC DNA]</scope>
    <source>
        <strain evidence="11 12">SM41</strain>
    </source>
</reference>
<sequence length="527" mass="59466">MMELAPNVNLADFEKTASYERLQAPQDIRRPTPPVGADPIPKIDSATALRLGRIQAMRDVTSAVPLLVVDVLVAVAASLVGAWLSYWLGAPLHPVFPYAIVFLTVFLQSVHGLYPGVGIQYPAEFRGVLRTSVFVSLGIAFAMVARANPSFFHVFSWLAVSSLLFLGLASLRPIARQRLKRYDWWTQPVAVIGSGERAMRLVQRIDGLGHEGFRAAGLISDMGQTWSANHSVAVFSSRMPLRWLGPQAELESILKSESICRVAVADRETVGWRDFHCFHGIPHVMLPGDLGQQPIERMRMRENSGEVEICCDTSLVNPMALTIKRVMDLFLVGLAAPIWLFVMGVIAVAMKCIDPGPIFYRQSRVGRNGELFDAMKFRSMVVNADQKLEDYLSNHPEMRAEWQATHKLQNDPRITKIGAFLRKSSLDELPQLFNVLRGEMSLVGPRPIVDSGNYDREYIQEHPDVYELYRMVRPGITGLWQVSGRNQTSYKERVFYDRFYLHNWSLSQDIFILWRTIKTALFREGAC</sequence>
<evidence type="ECO:0000256" key="5">
    <source>
        <dbReference type="ARBA" id="ARBA00022679"/>
    </source>
</evidence>
<dbReference type="InterPro" id="IPR017475">
    <property type="entry name" value="EPS_sugar_tfrase"/>
</dbReference>